<accession>A0A369J6I4</accession>
<evidence type="ECO:0000313" key="2">
    <source>
        <dbReference type="EMBL" id="RDB16015.1"/>
    </source>
</evidence>
<gene>
    <name evidence="2" type="ORF">Hypma_003482</name>
</gene>
<organism evidence="2 3">
    <name type="scientific">Hypsizygus marmoreus</name>
    <name type="common">White beech mushroom</name>
    <name type="synonym">Agaricus marmoreus</name>
    <dbReference type="NCBI Taxonomy" id="39966"/>
    <lineage>
        <taxon>Eukaryota</taxon>
        <taxon>Fungi</taxon>
        <taxon>Dikarya</taxon>
        <taxon>Basidiomycota</taxon>
        <taxon>Agaricomycotina</taxon>
        <taxon>Agaricomycetes</taxon>
        <taxon>Agaricomycetidae</taxon>
        <taxon>Agaricales</taxon>
        <taxon>Tricholomatineae</taxon>
        <taxon>Lyophyllaceae</taxon>
        <taxon>Hypsizygus</taxon>
    </lineage>
</organism>
<keyword evidence="1" id="KW-0732">Signal</keyword>
<reference evidence="2" key="1">
    <citation type="submission" date="2018-04" db="EMBL/GenBank/DDBJ databases">
        <title>Whole genome sequencing of Hypsizygus marmoreus.</title>
        <authorList>
            <person name="Choi I.-G."/>
            <person name="Min B."/>
            <person name="Kim J.-G."/>
            <person name="Kim S."/>
            <person name="Oh Y.-L."/>
            <person name="Kong W.-S."/>
            <person name="Park H."/>
            <person name="Jeong J."/>
            <person name="Song E.-S."/>
        </authorList>
    </citation>
    <scope>NUCLEOTIDE SEQUENCE [LARGE SCALE GENOMIC DNA]</scope>
    <source>
        <strain evidence="2">51987-8</strain>
    </source>
</reference>
<dbReference type="EMBL" id="LUEZ02000136">
    <property type="protein sequence ID" value="RDB16015.1"/>
    <property type="molecule type" value="Genomic_DNA"/>
</dbReference>
<dbReference type="InParanoid" id="A0A369J6I4"/>
<keyword evidence="3" id="KW-1185">Reference proteome</keyword>
<comment type="caution">
    <text evidence="2">The sequence shown here is derived from an EMBL/GenBank/DDBJ whole genome shotgun (WGS) entry which is preliminary data.</text>
</comment>
<feature type="signal peptide" evidence="1">
    <location>
        <begin position="1"/>
        <end position="18"/>
    </location>
</feature>
<protein>
    <submittedName>
        <fullName evidence="2">Uncharacterized protein</fullName>
    </submittedName>
</protein>
<evidence type="ECO:0000256" key="1">
    <source>
        <dbReference type="SAM" id="SignalP"/>
    </source>
</evidence>
<feature type="chain" id="PRO_5016934381" evidence="1">
    <location>
        <begin position="19"/>
        <end position="41"/>
    </location>
</feature>
<proteinExistence type="predicted"/>
<dbReference type="Proteomes" id="UP000076154">
    <property type="component" value="Unassembled WGS sequence"/>
</dbReference>
<sequence length="41" mass="4471">MLLQSLAHLLLFVALMRGQDTNITAVTEAFNTANIPINLDS</sequence>
<name>A0A369J6I4_HYPMA</name>
<evidence type="ECO:0000313" key="3">
    <source>
        <dbReference type="Proteomes" id="UP000076154"/>
    </source>
</evidence>
<dbReference type="AlphaFoldDB" id="A0A369J6I4"/>